<dbReference type="SUPFAM" id="SSF54076">
    <property type="entry name" value="RNase A-like"/>
    <property type="match status" value="1"/>
</dbReference>
<evidence type="ECO:0000256" key="2">
    <source>
        <dbReference type="ARBA" id="ARBA00004613"/>
    </source>
</evidence>
<feature type="signal peptide" evidence="9">
    <location>
        <begin position="1"/>
        <end position="23"/>
    </location>
</feature>
<keyword evidence="5" id="KW-0964">Secreted</keyword>
<comment type="subcellular location">
    <subcellularLocation>
        <location evidence="2">Secreted</location>
    </subcellularLocation>
</comment>
<sequence>MWQPSVVMYPLSVLLLLFPQAQFKTTHNPFIVSGNFEEDFEDYLTEFYGTGSTTEPTKEKFKRKMIIVPGRQIHISNEEYCSHAILFKNIHNKLRCVKEHYFLQEPYEEIRKICYNSFIKCKNGIRKCNRSKKMMEGLYCKLRRGTTSPDCEYESFYKRGLAIITCKWQNSIGELVPVSINDISMPYSY</sequence>
<protein>
    <recommendedName>
        <fullName evidence="4">Inactive ribonuclease-like protein 9</fullName>
    </recommendedName>
</protein>
<dbReference type="SMART" id="SM00092">
    <property type="entry name" value="RNAse_Pc"/>
    <property type="match status" value="1"/>
</dbReference>
<dbReference type="InterPro" id="IPR036816">
    <property type="entry name" value="RNaseA-like_dom_sf"/>
</dbReference>
<reference evidence="11" key="1">
    <citation type="journal article" date="2014" name="Mol. Genet. Genomics">
        <title>Comparative genomic analysis of eutherian ribonuclease A genes.</title>
        <authorList>
            <person name="Premzl M."/>
        </authorList>
    </citation>
    <scope>NUCLEOTIDE SEQUENCE</scope>
</reference>
<feature type="domain" description="Ribonuclease A-domain" evidence="10">
    <location>
        <begin position="54"/>
        <end position="172"/>
    </location>
</feature>
<dbReference type="EMBL" id="HG329087">
    <property type="protein sequence ID" value="CDG32163.1"/>
    <property type="molecule type" value="Genomic_DNA"/>
</dbReference>
<comment type="similarity">
    <text evidence="3">Belongs to the pancreatic ribonuclease family.</text>
</comment>
<reference evidence="11" key="2">
    <citation type="journal article" date="2016" name="Data Brief">
        <title>Curated eutherian third party data gene data sets.</title>
        <authorList>
            <person name="Premzl M."/>
        </authorList>
    </citation>
    <scope>NUCLEOTIDE SEQUENCE</scope>
</reference>
<evidence type="ECO:0000256" key="4">
    <source>
        <dbReference type="ARBA" id="ARBA00014966"/>
    </source>
</evidence>
<dbReference type="CDD" id="cd00163">
    <property type="entry name" value="RNase_A"/>
    <property type="match status" value="1"/>
</dbReference>
<dbReference type="PANTHER" id="PTHR11437:SF14">
    <property type="entry name" value="INACTIVE RIBONUCLEASE-LIKE PROTEIN 9"/>
    <property type="match status" value="1"/>
</dbReference>
<dbReference type="GO" id="GO:0050830">
    <property type="term" value="P:defense response to Gram-positive bacterium"/>
    <property type="evidence" value="ECO:0007669"/>
    <property type="project" value="TreeGrafter"/>
</dbReference>
<accession>W0UVK8</accession>
<evidence type="ECO:0000256" key="7">
    <source>
        <dbReference type="ARBA" id="ARBA00023157"/>
    </source>
</evidence>
<evidence type="ECO:0000256" key="9">
    <source>
        <dbReference type="SAM" id="SignalP"/>
    </source>
</evidence>
<comment type="function">
    <text evidence="1">Does not exhibit any ribonuclease activity.</text>
</comment>
<evidence type="ECO:0000256" key="5">
    <source>
        <dbReference type="ARBA" id="ARBA00022525"/>
    </source>
</evidence>
<dbReference type="Pfam" id="PF00074">
    <property type="entry name" value="RnaseA"/>
    <property type="match status" value="1"/>
</dbReference>
<keyword evidence="8" id="KW-0325">Glycoprotein</keyword>
<evidence type="ECO:0000256" key="6">
    <source>
        <dbReference type="ARBA" id="ARBA00022729"/>
    </source>
</evidence>
<dbReference type="AlphaFoldDB" id="W0UVK8"/>
<evidence type="ECO:0000259" key="10">
    <source>
        <dbReference type="SMART" id="SM00092"/>
    </source>
</evidence>
<evidence type="ECO:0000256" key="1">
    <source>
        <dbReference type="ARBA" id="ARBA00002915"/>
    </source>
</evidence>
<dbReference type="GO" id="GO:0003676">
    <property type="term" value="F:nucleic acid binding"/>
    <property type="evidence" value="ECO:0007669"/>
    <property type="project" value="InterPro"/>
</dbReference>
<name>W0UVK8_LOXAF</name>
<keyword evidence="6 9" id="KW-0732">Signal</keyword>
<dbReference type="PANTHER" id="PTHR11437">
    <property type="entry name" value="RIBONUCLEASE"/>
    <property type="match status" value="1"/>
</dbReference>
<feature type="chain" id="PRO_5004798349" description="Inactive ribonuclease-like protein 9" evidence="9">
    <location>
        <begin position="24"/>
        <end position="189"/>
    </location>
</feature>
<dbReference type="HOGENOM" id="CLU_1464451_0_0_1"/>
<dbReference type="GO" id="GO:0005576">
    <property type="term" value="C:extracellular region"/>
    <property type="evidence" value="ECO:0007669"/>
    <property type="project" value="UniProtKB-SubCell"/>
</dbReference>
<reference evidence="11" key="3">
    <citation type="journal article" date="2019" name="Gene Rep">
        <title>Eutherian third-party data gene collections.</title>
        <authorList>
            <person name="Premzl M."/>
        </authorList>
    </citation>
    <scope>NUCLEOTIDE SEQUENCE</scope>
</reference>
<dbReference type="Gene3D" id="3.10.130.10">
    <property type="entry name" value="Ribonuclease A-like domain"/>
    <property type="match status" value="1"/>
</dbReference>
<evidence type="ECO:0000256" key="3">
    <source>
        <dbReference type="ARBA" id="ARBA00005600"/>
    </source>
</evidence>
<dbReference type="InterPro" id="IPR023412">
    <property type="entry name" value="RNaseA_domain"/>
</dbReference>
<evidence type="ECO:0000313" key="11">
    <source>
        <dbReference type="EMBL" id="CDG32163.1"/>
    </source>
</evidence>
<evidence type="ECO:0000256" key="8">
    <source>
        <dbReference type="ARBA" id="ARBA00023180"/>
    </source>
</evidence>
<organism evidence="11">
    <name type="scientific">Loxodonta africana</name>
    <name type="common">African elephant</name>
    <dbReference type="NCBI Taxonomy" id="9785"/>
    <lineage>
        <taxon>Eukaryota</taxon>
        <taxon>Metazoa</taxon>
        <taxon>Chordata</taxon>
        <taxon>Craniata</taxon>
        <taxon>Vertebrata</taxon>
        <taxon>Euteleostomi</taxon>
        <taxon>Mammalia</taxon>
        <taxon>Eutheria</taxon>
        <taxon>Afrotheria</taxon>
        <taxon>Proboscidea</taxon>
        <taxon>Elephantidae</taxon>
        <taxon>Loxodonta</taxon>
    </lineage>
</organism>
<proteinExistence type="inferred from homology"/>
<keyword evidence="7" id="KW-1015">Disulfide bond</keyword>
<gene>
    <name evidence="11" type="primary">RAK1</name>
</gene>
<dbReference type="InterPro" id="IPR001427">
    <property type="entry name" value="RNaseA"/>
</dbReference>